<dbReference type="Pfam" id="PF20153">
    <property type="entry name" value="DUF6535"/>
    <property type="match status" value="1"/>
</dbReference>
<gene>
    <name evidence="4" type="ORF">E1B28_002716</name>
</gene>
<evidence type="ECO:0000313" key="4">
    <source>
        <dbReference type="EMBL" id="KAG7086788.1"/>
    </source>
</evidence>
<dbReference type="Proteomes" id="UP001049176">
    <property type="component" value="Chromosome 10"/>
</dbReference>
<evidence type="ECO:0000256" key="1">
    <source>
        <dbReference type="SAM" id="MobiDB-lite"/>
    </source>
</evidence>
<evidence type="ECO:0000259" key="3">
    <source>
        <dbReference type="Pfam" id="PF20153"/>
    </source>
</evidence>
<feature type="domain" description="DUF6535" evidence="3">
    <location>
        <begin position="90"/>
        <end position="265"/>
    </location>
</feature>
<organism evidence="4 5">
    <name type="scientific">Marasmius oreades</name>
    <name type="common">fairy-ring Marasmius</name>
    <dbReference type="NCBI Taxonomy" id="181124"/>
    <lineage>
        <taxon>Eukaryota</taxon>
        <taxon>Fungi</taxon>
        <taxon>Dikarya</taxon>
        <taxon>Basidiomycota</taxon>
        <taxon>Agaricomycotina</taxon>
        <taxon>Agaricomycetes</taxon>
        <taxon>Agaricomycetidae</taxon>
        <taxon>Agaricales</taxon>
        <taxon>Marasmiineae</taxon>
        <taxon>Marasmiaceae</taxon>
        <taxon>Marasmius</taxon>
    </lineage>
</organism>
<accession>A0A9P7RPP5</accession>
<dbReference type="AlphaFoldDB" id="A0A9P7RPP5"/>
<dbReference type="OrthoDB" id="3221808at2759"/>
<proteinExistence type="predicted"/>
<keyword evidence="2" id="KW-0812">Transmembrane</keyword>
<dbReference type="InterPro" id="IPR045338">
    <property type="entry name" value="DUF6535"/>
</dbReference>
<dbReference type="GeneID" id="66071792"/>
<evidence type="ECO:0000313" key="5">
    <source>
        <dbReference type="Proteomes" id="UP001049176"/>
    </source>
</evidence>
<name>A0A9P7RPP5_9AGAR</name>
<comment type="caution">
    <text evidence="4">The sequence shown here is derived from an EMBL/GenBank/DDBJ whole genome shotgun (WGS) entry which is preliminary data.</text>
</comment>
<protein>
    <recommendedName>
        <fullName evidence="3">DUF6535 domain-containing protein</fullName>
    </recommendedName>
</protein>
<sequence>MDESSEAPPFLDFSATNPPPRNRSPSIRIERDINGNTNPPAKPNVTRKPTLFHPTKYKPHRDGQGDGCDIELKDAKTQGDVRFDEEAPIWSVYLKEAERFDNDLIVGFQDTIDSVLVFAALSAGVIATFVAQTSQVLEPDQPQITNRLLVDQIIPLLRAAGNATAISLIPPPDVGPDTPTHSDTDVAINALGYLSLALAVGTSVVSVLVKQWLQLYVVATSGNNQDRALTRHLRYSSLYKWRLPEVVGILPLLLHLALGIFATGIRRVHGNRGRSRSIGHIHRNSLPHRLGCELPLPHTYCLSSYSHHAPSLRKRMVRHPAGAGSR</sequence>
<dbReference type="RefSeq" id="XP_043003259.1">
    <property type="nucleotide sequence ID" value="XM_043159656.1"/>
</dbReference>
<reference evidence="4" key="1">
    <citation type="journal article" date="2021" name="Genome Biol. Evol.">
        <title>The assembled and annotated genome of the fairy-ring fungus Marasmius oreades.</title>
        <authorList>
            <person name="Hiltunen M."/>
            <person name="Ament-Velasquez S.L."/>
            <person name="Johannesson H."/>
        </authorList>
    </citation>
    <scope>NUCLEOTIDE SEQUENCE</scope>
    <source>
        <strain evidence="4">03SP1</strain>
    </source>
</reference>
<dbReference type="KEGG" id="more:E1B28_002716"/>
<dbReference type="EMBL" id="CM032190">
    <property type="protein sequence ID" value="KAG7086788.1"/>
    <property type="molecule type" value="Genomic_DNA"/>
</dbReference>
<feature type="region of interest" description="Disordered" evidence="1">
    <location>
        <begin position="1"/>
        <end position="66"/>
    </location>
</feature>
<keyword evidence="2" id="KW-0472">Membrane</keyword>
<keyword evidence="5" id="KW-1185">Reference proteome</keyword>
<feature type="transmembrane region" description="Helical" evidence="2">
    <location>
        <begin position="246"/>
        <end position="265"/>
    </location>
</feature>
<evidence type="ECO:0000256" key="2">
    <source>
        <dbReference type="SAM" id="Phobius"/>
    </source>
</evidence>
<keyword evidence="2" id="KW-1133">Transmembrane helix</keyword>